<feature type="region of interest" description="Disordered" evidence="1">
    <location>
        <begin position="26"/>
        <end position="64"/>
    </location>
</feature>
<evidence type="ECO:0000313" key="2">
    <source>
        <dbReference type="EMBL" id="KIV97922.1"/>
    </source>
</evidence>
<gene>
    <name evidence="2" type="ORF">PV10_01623</name>
</gene>
<evidence type="ECO:0000313" key="3">
    <source>
        <dbReference type="Proteomes" id="UP000054302"/>
    </source>
</evidence>
<sequence length="559" mass="63838">MASKHDTVTPWTAVLGSPNRKRALFQSSFPPILPSTKKGRSDEVVTSRISPHQPNQRHQPQSDRRHLQLISPYLPSSILKNFSTYWFTTLSLPFVGSIHDQEPSVILLDLNPQLTPERSALIPLHTLTAEGSADETIPLIANKSMDLSLILAPRNNLVPWLQKHAGPPVPATHPKRIIDLPPEVIVKILKITFIREQSEEETYYPSYRQGMLAGYIRVGTDPKTGQGDEVKTGNVPIPINVMQTCRLFHKISCSTFYGDNIFSFKKPRVCFWWLKHIGQKNVSYLRGLRLYITSGIDLPHQARSCFDLTAEENWLQVLQYLRTRHRLEWLALTFDTFIRSDLPEDGLSSYAQEIMRYRSNLNLELHKWRGIRTVTIHDPEGYLGDTRNSRKLEFLIRQPDERSSNEIPRPKKPVSLASLMKSIRLQNKEKDEAACQQRHQHILTEGLLQQQRNLLLEGIVKPNLGPQLPDHDTVIEVDPDLQDQDMMTDTVAPQPQTRGMMIDLDTLTPTGEPRRTIIRRTHVPRTSTTVRPGSTSSRGVSKPSHYGKRHLTRDKLPES</sequence>
<keyword evidence="3" id="KW-1185">Reference proteome</keyword>
<protein>
    <submittedName>
        <fullName evidence="2">Uncharacterized protein</fullName>
    </submittedName>
</protein>
<dbReference type="AlphaFoldDB" id="A0A0D1ZTN3"/>
<dbReference type="Proteomes" id="UP000054302">
    <property type="component" value="Unassembled WGS sequence"/>
</dbReference>
<organism evidence="2 3">
    <name type="scientific">Exophiala mesophila</name>
    <name type="common">Black yeast-like fungus</name>
    <dbReference type="NCBI Taxonomy" id="212818"/>
    <lineage>
        <taxon>Eukaryota</taxon>
        <taxon>Fungi</taxon>
        <taxon>Dikarya</taxon>
        <taxon>Ascomycota</taxon>
        <taxon>Pezizomycotina</taxon>
        <taxon>Eurotiomycetes</taxon>
        <taxon>Chaetothyriomycetidae</taxon>
        <taxon>Chaetothyriales</taxon>
        <taxon>Herpotrichiellaceae</taxon>
        <taxon>Exophiala</taxon>
    </lineage>
</organism>
<evidence type="ECO:0000256" key="1">
    <source>
        <dbReference type="SAM" id="MobiDB-lite"/>
    </source>
</evidence>
<dbReference type="GeneID" id="27319468"/>
<dbReference type="EMBL" id="KN847520">
    <property type="protein sequence ID" value="KIV97922.1"/>
    <property type="molecule type" value="Genomic_DNA"/>
</dbReference>
<dbReference type="RefSeq" id="XP_016229496.1">
    <property type="nucleotide sequence ID" value="XM_016365847.1"/>
</dbReference>
<feature type="region of interest" description="Disordered" evidence="1">
    <location>
        <begin position="521"/>
        <end position="559"/>
    </location>
</feature>
<feature type="compositionally biased region" description="Polar residues" evidence="1">
    <location>
        <begin position="524"/>
        <end position="539"/>
    </location>
</feature>
<feature type="compositionally biased region" description="Polar residues" evidence="1">
    <location>
        <begin position="47"/>
        <end position="59"/>
    </location>
</feature>
<reference evidence="2 3" key="1">
    <citation type="submission" date="2015-01" db="EMBL/GenBank/DDBJ databases">
        <title>The Genome Sequence of Exophiala mesophila CBS40295.</title>
        <authorList>
            <consortium name="The Broad Institute Genomics Platform"/>
            <person name="Cuomo C."/>
            <person name="de Hoog S."/>
            <person name="Gorbushina A."/>
            <person name="Stielow B."/>
            <person name="Teixiera M."/>
            <person name="Abouelleil A."/>
            <person name="Chapman S.B."/>
            <person name="Priest M."/>
            <person name="Young S.K."/>
            <person name="Wortman J."/>
            <person name="Nusbaum C."/>
            <person name="Birren B."/>
        </authorList>
    </citation>
    <scope>NUCLEOTIDE SEQUENCE [LARGE SCALE GENOMIC DNA]</scope>
    <source>
        <strain evidence="2 3">CBS 40295</strain>
    </source>
</reference>
<accession>A0A0D1ZTN3</accession>
<dbReference type="HOGENOM" id="CLU_487473_0_0_1"/>
<proteinExistence type="predicted"/>
<dbReference type="VEuPathDB" id="FungiDB:PV10_01623"/>
<dbReference type="OrthoDB" id="4161035at2759"/>
<name>A0A0D1ZTN3_EXOME</name>